<feature type="region of interest" description="Disordered" evidence="1">
    <location>
        <begin position="485"/>
        <end position="513"/>
    </location>
</feature>
<dbReference type="PANTHER" id="PTHR46005:SF4">
    <property type="entry name" value="RHO GTPASE-ACTIVATING PROTEIN 190"/>
    <property type="match status" value="1"/>
</dbReference>
<dbReference type="Proteomes" id="UP001174909">
    <property type="component" value="Unassembled WGS sequence"/>
</dbReference>
<reference evidence="2" key="1">
    <citation type="submission" date="2023-03" db="EMBL/GenBank/DDBJ databases">
        <authorList>
            <person name="Steffen K."/>
            <person name="Cardenas P."/>
        </authorList>
    </citation>
    <scope>NUCLEOTIDE SEQUENCE</scope>
</reference>
<dbReference type="SUPFAM" id="SSF52540">
    <property type="entry name" value="P-loop containing nucleoside triphosphate hydrolases"/>
    <property type="match status" value="1"/>
</dbReference>
<dbReference type="GO" id="GO:0005829">
    <property type="term" value="C:cytosol"/>
    <property type="evidence" value="ECO:0007669"/>
    <property type="project" value="TreeGrafter"/>
</dbReference>
<dbReference type="GO" id="GO:0007266">
    <property type="term" value="P:Rho protein signal transduction"/>
    <property type="evidence" value="ECO:0007669"/>
    <property type="project" value="TreeGrafter"/>
</dbReference>
<name>A0AA35SC58_GEOBA</name>
<keyword evidence="3" id="KW-1185">Reference proteome</keyword>
<evidence type="ECO:0000313" key="2">
    <source>
        <dbReference type="EMBL" id="CAI8026984.1"/>
    </source>
</evidence>
<dbReference type="InterPro" id="IPR051978">
    <property type="entry name" value="Rho-GAP_domain"/>
</dbReference>
<dbReference type="Gene3D" id="3.40.50.300">
    <property type="entry name" value="P-loop containing nucleotide triphosphate hydrolases"/>
    <property type="match status" value="1"/>
</dbReference>
<dbReference type="GO" id="GO:0005096">
    <property type="term" value="F:GTPase activator activity"/>
    <property type="evidence" value="ECO:0007669"/>
    <property type="project" value="TreeGrafter"/>
</dbReference>
<dbReference type="CDD" id="cd00882">
    <property type="entry name" value="Ras_like_GTPase"/>
    <property type="match status" value="1"/>
</dbReference>
<dbReference type="AlphaFoldDB" id="A0AA35SC58"/>
<organism evidence="2 3">
    <name type="scientific">Geodia barretti</name>
    <name type="common">Barrett's horny sponge</name>
    <dbReference type="NCBI Taxonomy" id="519541"/>
    <lineage>
        <taxon>Eukaryota</taxon>
        <taxon>Metazoa</taxon>
        <taxon>Porifera</taxon>
        <taxon>Demospongiae</taxon>
        <taxon>Heteroscleromorpha</taxon>
        <taxon>Tetractinellida</taxon>
        <taxon>Astrophorina</taxon>
        <taxon>Geodiidae</taxon>
        <taxon>Geodia</taxon>
    </lineage>
</organism>
<accession>A0AA35SC58</accession>
<proteinExistence type="predicted"/>
<dbReference type="InterPro" id="IPR027417">
    <property type="entry name" value="P-loop_NTPase"/>
</dbReference>
<evidence type="ECO:0000313" key="3">
    <source>
        <dbReference type="Proteomes" id="UP001174909"/>
    </source>
</evidence>
<dbReference type="GO" id="GO:0008361">
    <property type="term" value="P:regulation of cell size"/>
    <property type="evidence" value="ECO:0007669"/>
    <property type="project" value="TreeGrafter"/>
</dbReference>
<dbReference type="PANTHER" id="PTHR46005">
    <property type="entry name" value="RHO GTPASE-ACTIVATING PROTEIN 190"/>
    <property type="match status" value="1"/>
</dbReference>
<dbReference type="EMBL" id="CASHTH010002253">
    <property type="protein sequence ID" value="CAI8026984.1"/>
    <property type="molecule type" value="Genomic_DNA"/>
</dbReference>
<evidence type="ECO:0000256" key="1">
    <source>
        <dbReference type="SAM" id="MobiDB-lite"/>
    </source>
</evidence>
<comment type="caution">
    <text evidence="2">The sequence shown here is derived from an EMBL/GenBank/DDBJ whole genome shotgun (WGS) entry which is preliminary data.</text>
</comment>
<sequence length="513" mass="56651">MATKKLPVVHVAVVGLTSSSFPGTSGQGAGKSVLCNRFVRPKRDDLCLNHSSIMTNSDFGSSMVNNDHHLYWGEKIAALEDGSVSFQIVEHTEFVEDGNLQLYSIVKPYHKRCIQQKLVSGGKMQYIHPDQLAVPDEFSNVARFPDKFTVDGYIICIDVSDDELPEAQGTQREFLGRLLPAIMGVKKAHIVVALTKFDIAKEKSIAAANEILSKCRRQPTVIEVSALEGVNIDVCFLVLAHLVDSRRPRTRILAFSVAHANLKERVRRNEESFQGLLSGRITDFSLPLPVARKSLENEVEFQLLRELKGIDRVDRLIRAQLKYLKEGVIKSKTTDFLDHIRASLELFLVNLSLEDTSETCVELIRKHEKFSAYFTENAEWRDDAQFLKQEQTTQVPFSLLGREGGTEVAPGENRCGSGSTEETGCLRQDILCTPDCLKPHTRVENGRCVEGARGGRPAAAHLSYKGPPYLPGKNGTGRAGVCGRHHRAPVGASSSLHPLRGGGSGNRPRTTEG</sequence>
<gene>
    <name evidence="2" type="ORF">GBAR_LOCUS15452</name>
</gene>
<protein>
    <submittedName>
        <fullName evidence="2">Rho GTPase-activating protein 190</fullName>
    </submittedName>
</protein>